<sequence>MPSVKQISDWFGARPMVGDAVRAVVLAPLTLANCIELAIQHNPHPMMVALGIAWSLGFLVPLLWRRANPSLACALIVPAHLVQLVAVRGPMLPNFFVPILLYAVAAHGRTRRQGHLWLGIGIVCAGLATVRWSSWLNPGVSEFIALGISFLALTAVVVSSWAMGAFNRERHATVATLRQRAEALELERDRSAQLAAEQERSRIAREMHDIVAHSLSVIVVQADGARYALDQPGTAENRLDLARSALATVGGAAREALRETRTLVGVLRDGDALDTAPQPQLADLDTLVATARASGLPVELRVSGDPAAHPPLSATRQTAAYRIVQESLTNVMKHAGPAAHAWVLLDHRPDQLVVSVRDDGRGSGTGDGHGHGLIGMRERSASFGGELTARDRLDGGFEVIATLPVGSHDPHEEERS</sequence>
<keyword evidence="10" id="KW-1133">Transmembrane helix</keyword>
<evidence type="ECO:0000313" key="12">
    <source>
        <dbReference type="EMBL" id="SER89954.1"/>
    </source>
</evidence>
<dbReference type="InterPro" id="IPR055558">
    <property type="entry name" value="DUF7134"/>
</dbReference>
<evidence type="ECO:0000259" key="11">
    <source>
        <dbReference type="SMART" id="SM00387"/>
    </source>
</evidence>
<dbReference type="SUPFAM" id="SSF55874">
    <property type="entry name" value="ATPase domain of HSP90 chaperone/DNA topoisomerase II/histidine kinase"/>
    <property type="match status" value="1"/>
</dbReference>
<comment type="catalytic activity">
    <reaction evidence="1">
        <text>ATP + protein L-histidine = ADP + protein N-phospho-L-histidine.</text>
        <dbReference type="EC" id="2.7.13.3"/>
    </reaction>
</comment>
<keyword evidence="5" id="KW-0547">Nucleotide-binding</keyword>
<feature type="transmembrane region" description="Helical" evidence="10">
    <location>
        <begin position="46"/>
        <end position="64"/>
    </location>
</feature>
<feature type="transmembrane region" description="Helical" evidence="10">
    <location>
        <begin position="116"/>
        <end position="137"/>
    </location>
</feature>
<keyword evidence="13" id="KW-1185">Reference proteome</keyword>
<dbReference type="SMART" id="SM00387">
    <property type="entry name" value="HATPase_c"/>
    <property type="match status" value="1"/>
</dbReference>
<dbReference type="InterPro" id="IPR050482">
    <property type="entry name" value="Sensor_HK_TwoCompSys"/>
</dbReference>
<dbReference type="Proteomes" id="UP000198815">
    <property type="component" value="Unassembled WGS sequence"/>
</dbReference>
<accession>A0A1H9SYT0</accession>
<dbReference type="InterPro" id="IPR011712">
    <property type="entry name" value="Sig_transdc_His_kin_sub3_dim/P"/>
</dbReference>
<evidence type="ECO:0000256" key="5">
    <source>
        <dbReference type="ARBA" id="ARBA00022741"/>
    </source>
</evidence>
<feature type="transmembrane region" description="Helical" evidence="10">
    <location>
        <begin position="20"/>
        <end position="39"/>
    </location>
</feature>
<dbReference type="RefSeq" id="WP_091970126.1">
    <property type="nucleotide sequence ID" value="NZ_FOGZ01000017.1"/>
</dbReference>
<dbReference type="Pfam" id="PF23539">
    <property type="entry name" value="DUF7134"/>
    <property type="match status" value="1"/>
</dbReference>
<dbReference type="PANTHER" id="PTHR24421:SF10">
    <property type="entry name" value="NITRATE_NITRITE SENSOR PROTEIN NARQ"/>
    <property type="match status" value="1"/>
</dbReference>
<dbReference type="Gene3D" id="3.30.565.10">
    <property type="entry name" value="Histidine kinase-like ATPase, C-terminal domain"/>
    <property type="match status" value="1"/>
</dbReference>
<keyword evidence="10" id="KW-0812">Transmembrane</keyword>
<dbReference type="GO" id="GO:0005524">
    <property type="term" value="F:ATP binding"/>
    <property type="evidence" value="ECO:0007669"/>
    <property type="project" value="UniProtKB-KW"/>
</dbReference>
<feature type="domain" description="Histidine kinase/HSP90-like ATPase" evidence="11">
    <location>
        <begin position="315"/>
        <end position="407"/>
    </location>
</feature>
<dbReference type="PANTHER" id="PTHR24421">
    <property type="entry name" value="NITRATE/NITRITE SENSOR PROTEIN NARX-RELATED"/>
    <property type="match status" value="1"/>
</dbReference>
<dbReference type="GO" id="GO:0046983">
    <property type="term" value="F:protein dimerization activity"/>
    <property type="evidence" value="ECO:0007669"/>
    <property type="project" value="InterPro"/>
</dbReference>
<dbReference type="InterPro" id="IPR036890">
    <property type="entry name" value="HATPase_C_sf"/>
</dbReference>
<evidence type="ECO:0000256" key="9">
    <source>
        <dbReference type="SAM" id="Coils"/>
    </source>
</evidence>
<evidence type="ECO:0000256" key="1">
    <source>
        <dbReference type="ARBA" id="ARBA00000085"/>
    </source>
</evidence>
<evidence type="ECO:0000256" key="6">
    <source>
        <dbReference type="ARBA" id="ARBA00022777"/>
    </source>
</evidence>
<dbReference type="OrthoDB" id="227596at2"/>
<reference evidence="12 13" key="1">
    <citation type="submission" date="2016-10" db="EMBL/GenBank/DDBJ databases">
        <authorList>
            <person name="de Groot N.N."/>
        </authorList>
    </citation>
    <scope>NUCLEOTIDE SEQUENCE [LARGE SCALE GENOMIC DNA]</scope>
    <source>
        <strain evidence="12 13">DSM 16859</strain>
    </source>
</reference>
<keyword evidence="10" id="KW-0472">Membrane</keyword>
<dbReference type="GO" id="GO:0016020">
    <property type="term" value="C:membrane"/>
    <property type="evidence" value="ECO:0007669"/>
    <property type="project" value="InterPro"/>
</dbReference>
<keyword evidence="6 12" id="KW-0418">Kinase</keyword>
<dbReference type="Gene3D" id="1.20.5.1930">
    <property type="match status" value="1"/>
</dbReference>
<keyword evidence="8" id="KW-0902">Two-component regulatory system</keyword>
<keyword evidence="4" id="KW-0808">Transferase</keyword>
<evidence type="ECO:0000256" key="10">
    <source>
        <dbReference type="SAM" id="Phobius"/>
    </source>
</evidence>
<evidence type="ECO:0000313" key="13">
    <source>
        <dbReference type="Proteomes" id="UP000198815"/>
    </source>
</evidence>
<evidence type="ECO:0000256" key="4">
    <source>
        <dbReference type="ARBA" id="ARBA00022679"/>
    </source>
</evidence>
<dbReference type="EC" id="2.7.13.3" evidence="2"/>
<evidence type="ECO:0000256" key="7">
    <source>
        <dbReference type="ARBA" id="ARBA00022840"/>
    </source>
</evidence>
<evidence type="ECO:0000256" key="3">
    <source>
        <dbReference type="ARBA" id="ARBA00022553"/>
    </source>
</evidence>
<keyword evidence="3" id="KW-0597">Phosphoprotein</keyword>
<feature type="transmembrane region" description="Helical" evidence="10">
    <location>
        <begin position="84"/>
        <end position="104"/>
    </location>
</feature>
<dbReference type="STRING" id="64702.SAMN05443377_11718"/>
<dbReference type="EMBL" id="FOGZ01000017">
    <property type="protein sequence ID" value="SER89954.1"/>
    <property type="molecule type" value="Genomic_DNA"/>
</dbReference>
<feature type="coiled-coil region" evidence="9">
    <location>
        <begin position="174"/>
        <end position="201"/>
    </location>
</feature>
<dbReference type="CDD" id="cd16917">
    <property type="entry name" value="HATPase_UhpB-NarQ-NarX-like"/>
    <property type="match status" value="1"/>
</dbReference>
<organism evidence="12 13">
    <name type="scientific">Propionibacterium cyclohexanicum</name>
    <dbReference type="NCBI Taxonomy" id="64702"/>
    <lineage>
        <taxon>Bacteria</taxon>
        <taxon>Bacillati</taxon>
        <taxon>Actinomycetota</taxon>
        <taxon>Actinomycetes</taxon>
        <taxon>Propionibacteriales</taxon>
        <taxon>Propionibacteriaceae</taxon>
        <taxon>Propionibacterium</taxon>
    </lineage>
</organism>
<dbReference type="Pfam" id="PF07730">
    <property type="entry name" value="HisKA_3"/>
    <property type="match status" value="1"/>
</dbReference>
<dbReference type="GO" id="GO:0000155">
    <property type="term" value="F:phosphorelay sensor kinase activity"/>
    <property type="evidence" value="ECO:0007669"/>
    <property type="project" value="InterPro"/>
</dbReference>
<evidence type="ECO:0000256" key="8">
    <source>
        <dbReference type="ARBA" id="ARBA00023012"/>
    </source>
</evidence>
<dbReference type="InterPro" id="IPR003594">
    <property type="entry name" value="HATPase_dom"/>
</dbReference>
<dbReference type="Pfam" id="PF02518">
    <property type="entry name" value="HATPase_c"/>
    <property type="match status" value="1"/>
</dbReference>
<dbReference type="AlphaFoldDB" id="A0A1H9SYT0"/>
<feature type="transmembrane region" description="Helical" evidence="10">
    <location>
        <begin position="143"/>
        <end position="163"/>
    </location>
</feature>
<evidence type="ECO:0000256" key="2">
    <source>
        <dbReference type="ARBA" id="ARBA00012438"/>
    </source>
</evidence>
<keyword evidence="9" id="KW-0175">Coiled coil</keyword>
<keyword evidence="7" id="KW-0067">ATP-binding</keyword>
<gene>
    <name evidence="12" type="ORF">SAMN05443377_11718</name>
</gene>
<name>A0A1H9SYT0_9ACTN</name>
<proteinExistence type="predicted"/>
<protein>
    <recommendedName>
        <fullName evidence="2">histidine kinase</fullName>
        <ecNumber evidence="2">2.7.13.3</ecNumber>
    </recommendedName>
</protein>